<evidence type="ECO:0000313" key="2">
    <source>
        <dbReference type="Proteomes" id="UP001220209"/>
    </source>
</evidence>
<protein>
    <submittedName>
        <fullName evidence="1">PAAR domain-containing protein</fullName>
    </submittedName>
</protein>
<dbReference type="AlphaFoldDB" id="A0ABD7Y4U7"/>
<dbReference type="RefSeq" id="WP_225935973.1">
    <property type="nucleotide sequence ID" value="NZ_CP046608.1"/>
</dbReference>
<dbReference type="GeneID" id="93189530"/>
<dbReference type="Pfam" id="PF05488">
    <property type="entry name" value="PAAR_motif"/>
    <property type="match status" value="1"/>
</dbReference>
<proteinExistence type="predicted"/>
<reference evidence="1 2" key="1">
    <citation type="submission" date="2021-12" db="EMBL/GenBank/DDBJ databases">
        <title>Genomic and phenotypic characterization of three Burkholderia contaminans isolates recovered from different sources.</title>
        <authorList>
            <person name="Lopez De Volder A."/>
            <person name="Fan Y."/>
            <person name="Nunvar J."/>
            <person name="Herrera T."/>
            <person name="Timp W."/>
            <person name="Degrossi J."/>
        </authorList>
    </citation>
    <scope>NUCLEOTIDE SEQUENCE [LARGE SCALE GENOMIC DNA]</scope>
    <source>
        <strain evidence="1 2">LMG 23361</strain>
    </source>
</reference>
<gene>
    <name evidence="1" type="ORF">LXE91_29315</name>
</gene>
<dbReference type="InterPro" id="IPR008727">
    <property type="entry name" value="PAAR_motif"/>
</dbReference>
<sequence>MLMKGLVFEGDPTDHDGYVMTATSTIIEGGKRAALVGDLVYCPRDAHGVNPIVEGDPTMMDNGKYLVTDLSRAACGCRIFARHTTLLAG</sequence>
<organism evidence="1 2">
    <name type="scientific">Burkholderia contaminans</name>
    <dbReference type="NCBI Taxonomy" id="488447"/>
    <lineage>
        <taxon>Bacteria</taxon>
        <taxon>Pseudomonadati</taxon>
        <taxon>Pseudomonadota</taxon>
        <taxon>Betaproteobacteria</taxon>
        <taxon>Burkholderiales</taxon>
        <taxon>Burkholderiaceae</taxon>
        <taxon>Burkholderia</taxon>
        <taxon>Burkholderia cepacia complex</taxon>
    </lineage>
</organism>
<dbReference type="Proteomes" id="UP001220209">
    <property type="component" value="Chromosome 2"/>
</dbReference>
<name>A0ABD7Y4U7_9BURK</name>
<dbReference type="CDD" id="cd14744">
    <property type="entry name" value="PAAR_CT_2"/>
    <property type="match status" value="1"/>
</dbReference>
<dbReference type="Gene3D" id="2.60.200.60">
    <property type="match status" value="1"/>
</dbReference>
<evidence type="ECO:0000313" key="1">
    <source>
        <dbReference type="EMBL" id="WFN20041.1"/>
    </source>
</evidence>
<accession>A0ABD7Y4U7</accession>
<dbReference type="EMBL" id="CP090641">
    <property type="protein sequence ID" value="WFN20041.1"/>
    <property type="molecule type" value="Genomic_DNA"/>
</dbReference>